<keyword evidence="1" id="KW-1133">Transmembrane helix</keyword>
<feature type="transmembrane region" description="Helical" evidence="1">
    <location>
        <begin position="6"/>
        <end position="25"/>
    </location>
</feature>
<dbReference type="RefSeq" id="WP_321220993.1">
    <property type="nucleotide sequence ID" value="NZ_FJXR01000003.1"/>
</dbReference>
<name>A0A156W048_ENTCL</name>
<evidence type="ECO:0000313" key="2">
    <source>
        <dbReference type="EMBL" id="CZU56028.1"/>
    </source>
</evidence>
<gene>
    <name evidence="2" type="ORF">SAMEA2273318_00772</name>
</gene>
<keyword evidence="1" id="KW-0472">Membrane</keyword>
<accession>A0A156W048</accession>
<dbReference type="InterPro" id="IPR048192">
    <property type="entry name" value="YldA-like"/>
</dbReference>
<evidence type="ECO:0000256" key="1">
    <source>
        <dbReference type="SAM" id="Phobius"/>
    </source>
</evidence>
<dbReference type="EMBL" id="FJXR01000003">
    <property type="protein sequence ID" value="CZU56028.1"/>
    <property type="molecule type" value="Genomic_DNA"/>
</dbReference>
<dbReference type="Pfam" id="PF23689">
    <property type="entry name" value="YldA"/>
    <property type="match status" value="1"/>
</dbReference>
<protein>
    <submittedName>
        <fullName evidence="2">Uncharacterized protein</fullName>
    </submittedName>
</protein>
<dbReference type="NCBIfam" id="NF041476">
    <property type="entry name" value="membrane_YldA"/>
    <property type="match status" value="1"/>
</dbReference>
<sequence>MSEILVITLIFLIFVAIIVTAVLYLERHW</sequence>
<reference evidence="2 3" key="1">
    <citation type="submission" date="2016-03" db="EMBL/GenBank/DDBJ databases">
        <authorList>
            <consortium name="Pathogen Informatics"/>
        </authorList>
    </citation>
    <scope>NUCLEOTIDE SEQUENCE [LARGE SCALE GENOMIC DNA]</scope>
    <source>
        <strain evidence="3">e1252</strain>
    </source>
</reference>
<dbReference type="Proteomes" id="UP000076008">
    <property type="component" value="Unassembled WGS sequence"/>
</dbReference>
<keyword evidence="1" id="KW-0812">Transmembrane</keyword>
<proteinExistence type="predicted"/>
<evidence type="ECO:0000313" key="3">
    <source>
        <dbReference type="Proteomes" id="UP000076008"/>
    </source>
</evidence>
<organism evidence="2 3">
    <name type="scientific">Enterobacter cloacae</name>
    <dbReference type="NCBI Taxonomy" id="550"/>
    <lineage>
        <taxon>Bacteria</taxon>
        <taxon>Pseudomonadati</taxon>
        <taxon>Pseudomonadota</taxon>
        <taxon>Gammaproteobacteria</taxon>
        <taxon>Enterobacterales</taxon>
        <taxon>Enterobacteriaceae</taxon>
        <taxon>Enterobacter</taxon>
        <taxon>Enterobacter cloacae complex</taxon>
    </lineage>
</organism>
<dbReference type="AlphaFoldDB" id="A0A156W048"/>